<dbReference type="Proteomes" id="UP000516204">
    <property type="component" value="Segment"/>
</dbReference>
<dbReference type="KEGG" id="vg:77954795"/>
<proteinExistence type="predicted"/>
<sequence>MALPLPPAVSALERRLGLPVGSLTGEDKARAEEALDDASTLALAEVTDTKAAAWAVDAPKVVHLVVLKAARREFENPRGLESESLGEHQVGLTDTSGVYLTAREVAQIRRAASGRSGGFVGSIRTPSAYEVY</sequence>
<accession>A0A7G9W206</accession>
<organism evidence="1 2">
    <name type="scientific">Arthrobacter phage Tweety19</name>
    <dbReference type="NCBI Taxonomy" id="2768133"/>
    <lineage>
        <taxon>Viruses</taxon>
        <taxon>Duplodnaviria</taxon>
        <taxon>Heunggongvirae</taxon>
        <taxon>Uroviricota</taxon>
        <taxon>Caudoviricetes</taxon>
        <taxon>Casidaviridae</taxon>
        <taxon>Galvastonvirus</taxon>
        <taxon>Galvastonvirus tweety19</taxon>
    </lineage>
</organism>
<gene>
    <name evidence="1" type="primary">8</name>
    <name evidence="1" type="ORF">SEA_TWEETY19_8</name>
</gene>
<dbReference type="RefSeq" id="YP_010678399.1">
    <property type="nucleotide sequence ID" value="NC_071035.1"/>
</dbReference>
<protein>
    <submittedName>
        <fullName evidence="1">Head-to-tail adaptor</fullName>
    </submittedName>
</protein>
<name>A0A7G9W206_9CAUD</name>
<dbReference type="GeneID" id="77954795"/>
<evidence type="ECO:0000313" key="2">
    <source>
        <dbReference type="Proteomes" id="UP000516204"/>
    </source>
</evidence>
<keyword evidence="2" id="KW-1185">Reference proteome</keyword>
<evidence type="ECO:0000313" key="1">
    <source>
        <dbReference type="EMBL" id="QNO12669.1"/>
    </source>
</evidence>
<dbReference type="EMBL" id="MT897906">
    <property type="protein sequence ID" value="QNO12669.1"/>
    <property type="molecule type" value="Genomic_DNA"/>
</dbReference>
<reference evidence="2" key="1">
    <citation type="submission" date="2020-08" db="EMBL/GenBank/DDBJ databases">
        <authorList>
            <person name="Hillin M.J."/>
            <person name="Beth T.W."/>
            <person name="Collman T.N."/>
            <person name="Davis R.E."/>
            <person name="Dobesh B.I."/>
            <person name="Johnson A.L."/>
            <person name="Lewis B.M."/>
            <person name="Suarez T.R."/>
            <person name="Villa E.C."/>
            <person name="Walker J.R."/>
            <person name="Labonte J.M."/>
            <person name="Butela K.A."/>
            <person name="Garlena R.A."/>
            <person name="Russell D.A."/>
            <person name="Pope W.H."/>
            <person name="Jacobs-Sera D."/>
            <person name="Hatfull G.F."/>
        </authorList>
    </citation>
    <scope>NUCLEOTIDE SEQUENCE [LARGE SCALE GENOMIC DNA]</scope>
</reference>